<feature type="domain" description="SD-repeat containing protein B" evidence="5">
    <location>
        <begin position="2134"/>
        <end position="2216"/>
    </location>
</feature>
<dbReference type="Proteomes" id="UP000007797">
    <property type="component" value="Unassembled WGS sequence"/>
</dbReference>
<feature type="domain" description="SD-repeat containing protein B" evidence="5">
    <location>
        <begin position="7678"/>
        <end position="7743"/>
    </location>
</feature>
<dbReference type="InterPro" id="IPR018247">
    <property type="entry name" value="EF_Hand_1_Ca_BS"/>
</dbReference>
<feature type="domain" description="SD-repeat containing protein B" evidence="5">
    <location>
        <begin position="6233"/>
        <end position="6303"/>
    </location>
</feature>
<feature type="domain" description="SD-repeat containing protein B" evidence="5">
    <location>
        <begin position="5131"/>
        <end position="5228"/>
    </location>
</feature>
<feature type="domain" description="SD-repeat containing protein B" evidence="5">
    <location>
        <begin position="6603"/>
        <end position="6678"/>
    </location>
</feature>
<name>F4PXX1_CACFS</name>
<feature type="domain" description="SD-repeat containing protein B" evidence="5">
    <location>
        <begin position="400"/>
        <end position="486"/>
    </location>
</feature>
<feature type="domain" description="SD-repeat containing protein B" evidence="5">
    <location>
        <begin position="2265"/>
        <end position="2348"/>
    </location>
</feature>
<feature type="domain" description="SD-repeat containing protein B" evidence="5">
    <location>
        <begin position="3261"/>
        <end position="3347"/>
    </location>
</feature>
<feature type="domain" description="SD-repeat containing protein B" evidence="5">
    <location>
        <begin position="4765"/>
        <end position="4839"/>
    </location>
</feature>
<feature type="domain" description="SD-repeat containing protein B" evidence="5">
    <location>
        <begin position="5377"/>
        <end position="5477"/>
    </location>
</feature>
<feature type="domain" description="SD-repeat containing protein B" evidence="5">
    <location>
        <begin position="3629"/>
        <end position="3729"/>
    </location>
</feature>
<feature type="domain" description="SD-repeat containing protein B" evidence="5">
    <location>
        <begin position="1271"/>
        <end position="1356"/>
    </location>
</feature>
<dbReference type="Gene3D" id="2.60.40.10">
    <property type="entry name" value="Immunoglobulins"/>
    <property type="match status" value="59"/>
</dbReference>
<dbReference type="InterPro" id="IPR051417">
    <property type="entry name" value="SDr/BOS_complex"/>
</dbReference>
<protein>
    <submittedName>
        <fullName evidence="6">Colossin A</fullName>
    </submittedName>
</protein>
<feature type="domain" description="SD-repeat containing protein B" evidence="5">
    <location>
        <begin position="1516"/>
        <end position="1600"/>
    </location>
</feature>
<feature type="domain" description="SD-repeat containing protein B" evidence="5">
    <location>
        <begin position="5009"/>
        <end position="5108"/>
    </location>
</feature>
<dbReference type="GeneID" id="14871725"/>
<feature type="domain" description="SD-repeat containing protein B" evidence="5">
    <location>
        <begin position="4521"/>
        <end position="4609"/>
    </location>
</feature>
<feature type="domain" description="SD-repeat containing protein B" evidence="5">
    <location>
        <begin position="2771"/>
        <end position="2870"/>
    </location>
</feature>
<gene>
    <name evidence="6" type="primary">colA</name>
    <name evidence="6" type="ORF">DFA_00209</name>
</gene>
<evidence type="ECO:0000256" key="4">
    <source>
        <dbReference type="SAM" id="MobiDB-lite"/>
    </source>
</evidence>
<feature type="domain" description="SD-repeat containing protein B" evidence="5">
    <location>
        <begin position="4643"/>
        <end position="4728"/>
    </location>
</feature>
<feature type="domain" description="SD-repeat containing protein B" evidence="5">
    <location>
        <begin position="5501"/>
        <end position="5616"/>
    </location>
</feature>
<feature type="domain" description="SD-repeat containing protein B" evidence="5">
    <location>
        <begin position="3383"/>
        <end position="3480"/>
    </location>
</feature>
<dbReference type="PROSITE" id="PS00018">
    <property type="entry name" value="EF_HAND_1"/>
    <property type="match status" value="1"/>
</dbReference>
<keyword evidence="7" id="KW-1185">Reference proteome</keyword>
<feature type="domain" description="SD-repeat containing protein B" evidence="5">
    <location>
        <begin position="764"/>
        <end position="851"/>
    </location>
</feature>
<evidence type="ECO:0000256" key="3">
    <source>
        <dbReference type="ARBA" id="ARBA00022729"/>
    </source>
</evidence>
<feature type="compositionally biased region" description="Polar residues" evidence="4">
    <location>
        <begin position="4164"/>
        <end position="4183"/>
    </location>
</feature>
<feature type="domain" description="SD-repeat containing protein B" evidence="5">
    <location>
        <begin position="3507"/>
        <end position="3606"/>
    </location>
</feature>
<feature type="domain" description="SD-repeat containing protein B" evidence="5">
    <location>
        <begin position="6356"/>
        <end position="6426"/>
    </location>
</feature>
<keyword evidence="3" id="KW-0732">Signal</keyword>
<feature type="domain" description="SD-repeat containing protein B" evidence="5">
    <location>
        <begin position="3139"/>
        <end position="3221"/>
    </location>
</feature>
<feature type="domain" description="SD-repeat containing protein B" evidence="5">
    <location>
        <begin position="5855"/>
        <end position="5929"/>
    </location>
</feature>
<feature type="domain" description="SD-repeat containing protein B" evidence="5">
    <location>
        <begin position="2647"/>
        <end position="2750"/>
    </location>
</feature>
<evidence type="ECO:0000313" key="6">
    <source>
        <dbReference type="EMBL" id="EGG19631.1"/>
    </source>
</evidence>
<sequence>MACKGECKGIRLFYSLLGIHECPAYTGPNCTDVPTLPPKSYAIGRYVFIDSNRDGVQQTTETGAASVPVVLYNQNDMTKVVASTSTDANGAYQFDQLPPGAYCVHFGPLSAGYKFSPLGVDAAGNQCFNLTATAVPSVPSDHVKASDVNNNINQGIYPPPYAIGETVFYDANHNGVKDTNEMPAAGVKVSLLDKDGVLVNTTTTDASGQYSFIGLDKGDYRVQFTPPQGFTFSPQGGQSRPDSSGVAVVPLNPTTTHYDAGRDAFIDDTVDAGLVPPGYAVGDSVWLDSNRDGIKDPSETPIADVGVHLTSADGAVDLMAKTSDAGIYHFDNLKPGDYCVQFQLVGDVSPTGHDSVIDETGKYCFKLDNSTARPSTPADNVASFWIRDNVDAGFMPTQYAVGDTVWLDSNRDGVYDLVGEKGLAGIPVTLTLSDGKTMNTVTDASGHYVFNSLPAGNYCVDVTLPTGHLASPAGHDSMIDSAGHYCFTLDKDSTVTTPLPFSPSAQATRNNPNVDAGISPPLFSVGEKVWRDTNRDGVKDPNEPPLPGVTVTLTGDGGIVFTFTTDEKGTYSFDKLEPGHYCIKFVSPDSSLSPSPSGKDSVIDKNGEYCFDLNTNTTTPVVGNPNAQYTNDKVNAGFVPPTFAIGQFVWEDVDRDGVRDANEHLVANIPVTLTNADGSKEIASTVTDASGDYSIIGLEAGDYCIKFTTPSDYASSPLGGDSVIDKDGHYCFSLNTSNTTPSQDDKSVYVNNNVNAGIMPPQYSVGRYVWIDSNRDGVHDTLESPAPGIPVQLVKPDGTVLASNITDDNGLYVFDQLPAGEYCVHFKIPSDNTASPLGQDSKIDSTPEDFTVSPTGHDSVPDKEGNICFTLDQTTAKLAMDNQSNPFYELNTMNAGFMPPQFAIGNNVWNDVNRDGIYDATEEPMTNIPITLTTPNGTVVATTATNSQGHYNIDELAPGNYCIAFAIPSDFTASPSGKDSIIDKDGKHCFTLDKSTTRLSTPDDYVAARFVDLDIDAGMMPPQFAVGDMVWDDFNRDGVHDASEQPIKDITVTLYKEKVGGDIAGATSTDPSGRYVFDGLNPGKYCLSFAIPSDAKASPTGHDSVIEQDGNTCFDLDSTTTTPSTPADNVSSYYKNFDQDAGIMPPQFAVGDLVWLDLNQDGIHGAQELPSTNTTIQLTQPDGTVVSTTTTDNTGQYVFDHLAPGNYCIQLVFPSDYRVSPLGHDSVMDSTGKHCFTLDKTTTTPTTPADNVDAFYKNFDQDGGLMPPRIAIGDQVWLDSNRDGIFDANEKPIFNMTVALLIPESNLTAVTFTDKDGRYVFDNLVPGHFCVIFGLPADTKPSPLGHDSVIDSSNQYCLNLDESNAELATPADNITAFYKNFKVDAGVMPPQFAVGDLVWLDLNEDGVHDATELPSVNTTIQLTQPDGTVIKSTTTDNTGHYVFDDLDSGDYCIQVVYPADYSVSPIGHDSVVDGTGKHCFTLDKTTTVPTTSADTGVDAFYKNFDQDAGLTPPRIAIGDQVWLDSNRDGIRDPDEKPIANMTVALLVPASNLTAVTYTDKDGRYVFDNLVPGHFCIIFGLPADSLPSPTGHDSVIDSTGQFCLNLDESNSVPATPADKIRAFYRNFDVDAGVMPPQFAVGDQVWNDVDRDGVRDRDELPMAGIPVTLTDPSGAEIKTATTDAEGRYWFDTLDAGEYCVKVGIPTDFSASPAVQDSTIDKDGKHCFTLDKSSSIPSVPADNITAFYRDFDVDAGLMPPQFAVGRFVWGDTSRDGIFNPDQGEMPLEGITVELTLPDGTSITSDTTDQNGQYMFDHLNPGNYCIKVDVPADSIVSPLGHLSVIDEKGKHCFTLDKSTATPSTPDDNVQAFYRNFDENAGIMPPVFTVGDFVWLDKSRDGIHDPSEEGVGDDISVTLTNPDIGLEKTIETDKNGMYNFDMLAPGHYCLHFAIPLYFTASPMGKDSVISASGSNCFTLDKNSSVLSTDANGKPYYAKLDQDAGIMPPLYALGRYVWLDNSRDGVHDDTELPLANIPVTLVDTLNATNTHSTVTDDKGFYRFDLLLSSDYCITFNVSSYLALGYEISPLGEDSVVDPDDQVTCFTLDSSSTTPSEVEDNVQAAYVSNDFNLGIMPPQFAIGNYVWYDQSREGIHDSTELPVPEFPLKLVKNDANKTLVGETMTDPTGKYVFDALDAGNYCLEFAVPKGYLISPAGHDSIDTSKDPIIGSHCFTLGMSEPGVSSSTPADDLEAFYKDFNYNIGLMPPQFAFGHYVFEDSNRDGLRDGEKPLKGVQVTATGPGGVSLSAFTNEQGHYSFDNLLPGNYCVHFGIITSYSASPVAKGSVIDANGDYCFKLDTDTSVKEELDDSQGSDENIQAYYRNLSVNAGMMPPQFAAGNYVWSDLNRDGKHDSVEPPIAGVQVTLHKSSIDGDVVGSVATDSQGTYVFDNLYPGKYCLHFDVPADSRVSPTGQDSSIDASGNSCFTLDKDTSTPPLPLDLLIAIPSVPEDNVQAYYKNFGQDAGIMPPQFAVGDNIWNDVNRDGIHDATEQPIANITVTLTQPDGTTIQSTTTDDKGNYVFDKLNTGNYCVQVSIPSDFTASPSGKDSSIDETGKHCFTLDKTTTTPSTSADGVDAFYKNFNVDAGLMPPQFAVGDFVWNDFNRDGVHDASEQPLANIDVRLTQISDAGHKVTSVQTDSTGHYLFDELEPGYYCVHFTIPDDSKASPMGKDSVIDATGDHCFTLNSTTTIPSVSADNVKAFYKNLDEDAGIMPPQFAVGDNVWNDFNRDGVKDPTEEPMKNISVTLTQPDGTPITSTTTDDKGHYVFDNLNDGDYCVQVSIPSDFTASPTGKDSLIDSTGKHCFTLDKDTTTPSTSADGVQAFYKNLNEDAGLMPPQFAVGDMVWDDFNRDGAHDATEQPLANITVKLSLDSPDAGFISTQTDSTGHYIFDGLNPGKYCIHFDIPADSKASPMGKDSVIDATGDHCFTLDKTTSIASVPADNVKAFYKNLKEDAGIMPPQFAVGDQVWNDFNRDGVHDASEQPLANITVKLSIDSPDSGFISTTTDKDGHYIFDNLNPGQYCLHFDIPADAKASPTGKDSVIDATGDHCFTLDKTTTTPSVPSDNVESFYKNLDKDAGILPPQFAVGRSIWLDLDRDGVRDADEIPALNISVALQSPTGETISTTIVDDKGQYLFDSLNPGNYCVQFTIPPSYDASPIGHDSVIDKQGKHCFTLDKSTSEPSTTADGILASYKKYDENAGITPPLFAIGDQVWLDSNRDGVHDASEQPLAGIPVTLHCIATGKDLQATTDFNGLYLFDELPPSNYCIHFEIPIDHSASPTGKDSVIDATGDHCFIVDVSTSQLSTPDDNVNAFYEKLEIDAGIMPPQFAVGNNVWNDFNRDGVKDATEQPIANVSVTLTKDDADHTLVSSISTDATGTYVFDQLNPGKYCVHFDIPADSKASPTGKDSVIDATGDHCFTLDKTTSIPSTPADKVNAYYNKFDEDAGIMPPQFAVGDNVWDDVNRDGVNDPTEEPMKNITVTLTKPDGTPITSTTTDDKGHYVFDNLNDGDYCVQVSIPSDFTASPTGKDSLIDSTGKHCFTLDKTTTTPSTSADGVQAFYKNLNEDAGLMPPQFAVGDFVWGDFNRDGVHDASELPLANIDVRLTQISDAGHKVRSLQTDSTGHYLFDELEPGYYCVHFTIPDDSKASPMGKDSVIDEDGDHCFTLNSTTTIPSVPADNVKAFYKNLDEDAGIMPPQFAVGNTVWNDVNRDGVKDPTEERLPNIPVTLTTPEGTPINTTTTDEKGNYVFDKLPPGNYCIQIGIPSDFTASPSGKDSMIDETGKHCFTLDKDTTTTPSTSADGVEAFYKNFNENAGLMPPQFAVGDMVWNDSNRDGVHDASELPIANITVTLSHSTEMGTMSTSTQTDSTGHYIFDELSPGDYCVHFDIPADSKASPTGKDSVIDATGDHCFTLNKTTTTPSVPADNVKAFYKNLKEDAGIMPPQFAVGDNVWNDFNRDGVHDGFEDPIANITVTLTQPDGTPVTSTTTDNDGHYIFDQLPPGNYCVQVSIPSDFTASPTGQDSLIGSTGKHCFTLDKSTTTPSTSDDGVQAFYMNLDEDAGLMPPQFAVGDTAWIDTNRDGVHDASELPLANITVRLMKMPQEQVDEDNTSSLSSEENKSNHTVSGGSTASSKFPIVVTTDKDGHYLFDELDPGYYCLHFTIPADYKASPMGKDSVIDATGDHCFYVNKTNTVPSVPADNVKAFYKNLDLDAGIMPPQFAVGNTVWNDVNRDGVKDPTEERLPNIPVTLTTPEGTPVNTTTTDEKGNYVFDKLPPGNYCIQIGIPSDFTASPAGKDSMIDETGKHCFTLDKTTTTPSTSADGVEAFYKNFNENAGLMPPQFAVGDQVWDDFNRDGVHDASEQPISNLTVTLHKEVDGKDVVVGTAQTDKDGHYLFDELNPGKYCVHFDIPSDSTASPTGKDSVIDREGDHCFDLNKTTTTPSTPADNVKAYYKNLDEDAGIMPPQFAVGDTVWNDLNRDGVNDPTEQPIEGINVSLSTKDGTPVASATTDKDGQYIFDQLPPGDYCIQVGIPTGFAASPSGFDSVVDSTGKHCFTLDKTTSSPSTPADNVDAFYSHLTEDAGLMPSQFAVGNYVWLDYSRDGILGSNESFIPNTPVSLTNSDTNAVLQTTTDATGHYVFDRLLPGNYCIQVTVPVDYKVSPSGKDSIVDATGKHCFVLNQSTSRLAAPEDQVDSFYVRFLENAGLMPPQFAVGEYVWEDSNRDGVHDASEKPLANIPITLTGPMGLTRSMNTDDNGYYTFDDLPPGNYSIHFGVPSDYTASPLGEDSVISPTGDYSFLLDQTTATKAPPNHVDAFYDLHGVDAGMMPPQFAVGDMVWDDFNRDGVHDATELPIANITVQLSFDTPDGTGLLSTTTDKDGHYLFDQLDAGDYCLHFGIPADSKASPMGKDSVIDSTGDHCFTLNKTTTTPSVPADNVKAFYKNLDEDAGIMPPQFAVGDNVWNDVNRDGVHDPTELPLANITVTLTQPDGTPVTSTTTNKDGHYIFDQLPPGNYCVQVSIPSDFTASPSGHDSLIDSTGKHCFTLDKTTTTPSTSADGVQAFYKNLNEDAGLMPPLFAVGDQVWDDFNRDGVHDASEQPLTNITVTLTHSTEMGTMSTSTQTDSTGHYIFDELSPGDYCVHFDIPADSKASPMGKDSVIDTTGDHCFTLNKTTTTPSVPADNVKAFYKNLDEDAGIMPPQFAVGDNVWNDFNRNGAKDSTEAPMPNITVVLTTPDGTPIKTTTTDSTGRYVFEELPPGNYCIQVSIPSDFTASPAGNDSMIDSTGKHCFTLDKTTTTPSTSADGVQAFYKNFNEDAGLMPPQFAVGDFVWNDFNRDGVHDASEQPLAGVVVELSFDSPSSVGFLVATTDSTGHYIFDELNPGKYCLQFTIPADSKASPTGKDSVIDATGKHCFNLDKTTTTPSTPADNIKSFYKNLDEDAGIMPPQFAVGDNVWSDVNSDGKRDPTEEPMKNITVALTQPDGTPISTTTTDSTGRYVFDNLNAGDYCVHVTIPKGFSASPMGTDSFIDNTGKHCFTLDKTTTTPSTSTDGVEAYYKNFNVDAGLMPPNYAVGRYVWLDLNRDGVHDATSEPFLSGITVKALLDGSVIATATTDANGHYTFDNLEKGDYVLEFSKPNENYTFSPLGHDSKTDASGKINVKLDIDTNPSVLVESEASDNVMAYYIDRNENVGIMQPRYPVEVLVYFFPNDTVIPNVPVTITTENPNVPPITVTPTNETGKVTFTDLPPGNYCVHIDLPYDTHYTSKDPNSLIKQDGKAYCFTINDTLVDPPIKVPVAVVANLYAIGSSVFLDLDGNGYLNAPGDKQFANITVKLSTSSGSPVKETQTDAYGTYHFDGLVSGDYVVQFVAPTDYTFPVKTDQSLPVFHSVDGKVPVSLNLASTVVVDSFDGTLNADYINRTVNSGLSPILFALGRKIFVDANNNGLMDATESSIAVPPIKLTLTTADGKPVTTVQPANGDYLVNNLSSGNYCLHLDVPVNYNVSSNKGTTFFNQFDAAGNVCFTLSKASPNVVCSATDAFSDCKDLTENAGLVPTYAVSGNVWKDMNNDEARQPADMVLPGQPLALLDSTGAQVATTTTDSQGNYLFNKLPAGIYTLKFVAPNDTLIITPSPVDSVFPKTGVLPIQLSPTTTSVNPKYDGLDPTQTPFILLHKDVGVSNPLYAIGDMVYIDKNLNGVSDVNETGVANIKVTLVTASSNTTIATTLTDSSGHYLFDSLPTGNYCVQFELSPDQIPVNPLSKQICRVVDPTHTDMVSVSTTPLVGKISAAWVNLNMDQGIRVAIYCISSTVWSDNGNGLVDSIDMTMSNVTVELFKDGVLLLRTRSTDLGLYVFDTLEPGSYMLHIFAPPGTLLSPQTYQNKFNATGYYYFILGYTNVDAHIDPNGNDTGCDMVIDSYSAMVSQAVYALGNFTFIDYNENGIRDPDEPPLGGVNINAFDARLPDSIAVSYQSESNGFYVLDSLLRGQYCVIFEGPGAYKLTKKGPDSVPNPATGSYCLYLNISTPNLRPTVREDRMDAQYILEHVDAGFVPMSLAIGSYVWYDSNGDGIINFTELPAPNTTVTLTNSKGEPARTIRGVIIPPTVTDAQGYYKFSDVMGGMDYTLNFGIPTTAPKGSVWTVLANNNSVTPSGEIKILNSSYIPVKGSINSYSSLYNNGGIFPPCFVVGTRAWADGNANGFFDVNEIAYANATVTLYNEDGTRAMSVDKTILPPGTTSSNGNYRIIGIPPGRYYAVLTIPPRYIVSNVLPGGSQFDPNTKRTPVFTLAIDAASIVPTYQNTTTVCKYMNPTINAGIITPRIAIGGHIYYEPNPVSNATVPFPNATVVLTTPTGSLRLETTTDSKGFYLFDGLAVSQYAVSLTIPPGFLIDVNHTQNRGTSKGQVGPINLFIDAPEVVPTNSTSYTGVLAPYINPNIDMVLKQSVLGVQGIVWRDLFNNNGFFVANSSMPVFVNVTLYSGKGAYVASVLADPVTGRYSFPNLGGGMYSVMFTPTIDPTSWVSVKVNSTLVNNSTRLLASSILTNFSTPIFTLDSMNPELTPCVFADYFCLQENAGFKRPDNGSINGRVFKDFNCNGKFDNATTFYAARDLPLAGIPVYLYVNDTATPLASTLTLPDGSYQFLNLTFGNNYLVSTGTPNLAISSARQVQACSGTEYNTVIIKTPSTINFGFITDEEYCVDNPDLTTSCYVLGRAVGGTYSTNPIVVSFPYNATAHSQIKPNAIYNQVGTVHGLAYDRSNAQIYASAFLKVNTDYGPSGSGAIYKIDKKTNAVSKWMSVNDIWGAIYAGETPADDPQEFDFRTFAVYKTSLSDIDIDPEKRQLGVCVLSVDFLHLIPLDVKPTSLNSRRVAIPNNCAARTGDMVPFAVTFHLGKWYVGCTCTAEITSTLKDLIGYVTSYNPATSLWTTVLTVPFNYTRGCRNTDQGLSCVEATWQPWITDENIPQPLLSGIAFDGNDMVISVRDREGDMGHTISAPDILRACANAQGVLVLEKNGRCGTLIGSHLGPSGTQGQVEGPGTGEFYNDNFKIGPNAHDDTGGLSVYQVPGYPNVVSNSYDVDGLWEGATKFYNNTNGAMGRGFVLYVTPIVDPTTQPTFGKSNGLGDIVATCPPKQISLGSRVWTDTNLNGYAEAQELGKPSVTLQLINAAGTVVQTTTTNARGYYQFVNVPPKDTYSIVAVGQTCTVIPPPTTGRFVSASNKGTTVAASKCQITGIVIPDAMLANNVFNYDFGVI</sequence>
<feature type="region of interest" description="Disordered" evidence="4">
    <location>
        <begin position="4158"/>
        <end position="4183"/>
    </location>
</feature>
<accession>F4PXX1</accession>
<feature type="domain" description="SD-repeat containing protein B" evidence="5">
    <location>
        <begin position="1149"/>
        <end position="1247"/>
    </location>
</feature>
<dbReference type="InterPro" id="IPR013783">
    <property type="entry name" value="Ig-like_fold"/>
</dbReference>
<organism evidence="6 7">
    <name type="scientific">Cavenderia fasciculata</name>
    <name type="common">Slime mold</name>
    <name type="synonym">Dictyostelium fasciculatum</name>
    <dbReference type="NCBI Taxonomy" id="261658"/>
    <lineage>
        <taxon>Eukaryota</taxon>
        <taxon>Amoebozoa</taxon>
        <taxon>Evosea</taxon>
        <taxon>Eumycetozoa</taxon>
        <taxon>Dictyostelia</taxon>
        <taxon>Acytosteliales</taxon>
        <taxon>Cavenderiaceae</taxon>
        <taxon>Cavenderia</taxon>
    </lineage>
</organism>
<keyword evidence="2" id="KW-0964">Secreted</keyword>
<dbReference type="STRING" id="1054147.F4PXX1"/>
<feature type="domain" description="SD-repeat containing protein B" evidence="5">
    <location>
        <begin position="5255"/>
        <end position="5354"/>
    </location>
</feature>
<feature type="domain" description="SD-repeat containing protein B" evidence="5">
    <location>
        <begin position="644"/>
        <end position="737"/>
    </location>
</feature>
<dbReference type="KEGG" id="dfa:DFA_00209"/>
<feature type="domain" description="SD-repeat containing protein B" evidence="5">
    <location>
        <begin position="5623"/>
        <end position="5708"/>
    </location>
</feature>
<feature type="domain" description="SD-repeat containing protein B" evidence="5">
    <location>
        <begin position="3876"/>
        <end position="3973"/>
    </location>
</feature>
<dbReference type="RefSeq" id="XP_004357925.1">
    <property type="nucleotide sequence ID" value="XM_004357868.1"/>
</dbReference>
<feature type="domain" description="SD-repeat containing protein B" evidence="5">
    <location>
        <begin position="4000"/>
        <end position="4095"/>
    </location>
</feature>
<feature type="domain" description="SD-repeat containing protein B" evidence="5">
    <location>
        <begin position="1393"/>
        <end position="1499"/>
    </location>
</feature>
<feature type="domain" description="SD-repeat containing protein B" evidence="5">
    <location>
        <begin position="1025"/>
        <end position="1122"/>
    </location>
</feature>
<feature type="domain" description="SD-repeat containing protein B" evidence="5">
    <location>
        <begin position="903"/>
        <end position="995"/>
    </location>
</feature>
<dbReference type="GO" id="GO:0005576">
    <property type="term" value="C:extracellular region"/>
    <property type="evidence" value="ECO:0007669"/>
    <property type="project" value="UniProtKB-SubCell"/>
</dbReference>
<feature type="domain" description="SD-repeat containing protein B" evidence="5">
    <location>
        <begin position="2006"/>
        <end position="2103"/>
    </location>
</feature>
<feature type="domain" description="SD-repeat containing protein B" evidence="5">
    <location>
        <begin position="6476"/>
        <end position="6552"/>
    </location>
</feature>
<feature type="domain" description="SD-repeat containing protein B" evidence="5">
    <location>
        <begin position="2392"/>
        <end position="2477"/>
    </location>
</feature>
<dbReference type="InterPro" id="IPR033764">
    <property type="entry name" value="Sdr_B"/>
</dbReference>
<feature type="domain" description="SD-repeat containing protein B" evidence="5">
    <location>
        <begin position="42"/>
        <end position="120"/>
    </location>
</feature>
<evidence type="ECO:0000256" key="1">
    <source>
        <dbReference type="ARBA" id="ARBA00004613"/>
    </source>
</evidence>
<feature type="domain" description="SD-repeat containing protein B" evidence="5">
    <location>
        <begin position="3753"/>
        <end position="3840"/>
    </location>
</feature>
<feature type="region of interest" description="Disordered" evidence="4">
    <location>
        <begin position="3768"/>
        <end position="3799"/>
    </location>
</feature>
<dbReference type="OMA" id="DIGQYVW"/>
<evidence type="ECO:0000313" key="7">
    <source>
        <dbReference type="Proteomes" id="UP000007797"/>
    </source>
</evidence>
<feature type="domain" description="SD-repeat containing protein B" evidence="5">
    <location>
        <begin position="5982"/>
        <end position="6057"/>
    </location>
</feature>
<comment type="subcellular location">
    <subcellularLocation>
        <location evidence="1">Secreted</location>
    </subcellularLocation>
</comment>
<feature type="domain" description="SD-repeat containing protein B" evidence="5">
    <location>
        <begin position="280"/>
        <end position="359"/>
    </location>
</feature>
<feature type="domain" description="SD-repeat containing protein B" evidence="5">
    <location>
        <begin position="2893"/>
        <end position="2989"/>
    </location>
</feature>
<dbReference type="PANTHER" id="PTHR23303:SF15">
    <property type="entry name" value="COLOSSIN-A"/>
    <property type="match status" value="1"/>
</dbReference>
<feature type="domain" description="SD-repeat containing protein B" evidence="5">
    <location>
        <begin position="1884"/>
        <end position="1967"/>
    </location>
</feature>
<evidence type="ECO:0000256" key="2">
    <source>
        <dbReference type="ARBA" id="ARBA00022525"/>
    </source>
</evidence>
<dbReference type="Pfam" id="PF17210">
    <property type="entry name" value="SdrD_B"/>
    <property type="match status" value="54"/>
</dbReference>
<dbReference type="SUPFAM" id="SSF117074">
    <property type="entry name" value="Hypothetical protein PA1324"/>
    <property type="match status" value="56"/>
</dbReference>
<dbReference type="OrthoDB" id="21134at2759"/>
<dbReference type="SUPFAM" id="SSF49478">
    <property type="entry name" value="Cna protein B-type domain"/>
    <property type="match status" value="3"/>
</dbReference>
<feature type="domain" description="SD-repeat containing protein B" evidence="5">
    <location>
        <begin position="162"/>
        <end position="274"/>
    </location>
</feature>
<feature type="domain" description="SD-repeat containing protein B" evidence="5">
    <location>
        <begin position="4885"/>
        <end position="4983"/>
    </location>
</feature>
<proteinExistence type="predicted"/>
<feature type="domain" description="SD-repeat containing protein B" evidence="5">
    <location>
        <begin position="3016"/>
        <end position="3112"/>
    </location>
</feature>
<feature type="domain" description="SD-repeat containing protein B" evidence="5">
    <location>
        <begin position="6111"/>
        <end position="6176"/>
    </location>
</feature>
<dbReference type="EMBL" id="GL883014">
    <property type="protein sequence ID" value="EGG19631.1"/>
    <property type="molecule type" value="Genomic_DNA"/>
</dbReference>
<feature type="domain" description="SD-repeat containing protein B" evidence="5">
    <location>
        <begin position="1760"/>
        <end position="1834"/>
    </location>
</feature>
<feature type="domain" description="SD-repeat containing protein B" evidence="5">
    <location>
        <begin position="4396"/>
        <end position="4497"/>
    </location>
</feature>
<feature type="domain" description="SD-repeat containing protein B" evidence="5">
    <location>
        <begin position="1638"/>
        <end position="1724"/>
    </location>
</feature>
<feature type="domain" description="SD-repeat containing protein B" evidence="5">
    <location>
        <begin position="524"/>
        <end position="623"/>
    </location>
</feature>
<evidence type="ECO:0000259" key="5">
    <source>
        <dbReference type="Pfam" id="PF17210"/>
    </source>
</evidence>
<dbReference type="PANTHER" id="PTHR23303">
    <property type="entry name" value="CARBOXYPEPTIDASE REGULATORY REGION-CONTAINING"/>
    <property type="match status" value="1"/>
</dbReference>
<reference evidence="7" key="1">
    <citation type="journal article" date="2011" name="Genome Res.">
        <title>Phylogeny-wide analysis of social amoeba genomes highlights ancient origins for complex intercellular communication.</title>
        <authorList>
            <person name="Heidel A.J."/>
            <person name="Lawal H.M."/>
            <person name="Felder M."/>
            <person name="Schilde C."/>
            <person name="Helps N.R."/>
            <person name="Tunggal B."/>
            <person name="Rivero F."/>
            <person name="John U."/>
            <person name="Schleicher M."/>
            <person name="Eichinger L."/>
            <person name="Platzer M."/>
            <person name="Noegel A.A."/>
            <person name="Schaap P."/>
            <person name="Gloeckner G."/>
        </authorList>
    </citation>
    <scope>NUCLEOTIDE SEQUENCE [LARGE SCALE GENOMIC DNA]</scope>
    <source>
        <strain evidence="7">SH3</strain>
    </source>
</reference>
<feature type="domain" description="SD-repeat containing protein B" evidence="5">
    <location>
        <begin position="6734"/>
        <end position="6833"/>
    </location>
</feature>
<feature type="domain" description="SD-repeat containing protein B" evidence="5">
    <location>
        <begin position="4274"/>
        <end position="4369"/>
    </location>
</feature>
<feature type="domain" description="SD-repeat containing protein B" evidence="5">
    <location>
        <begin position="2525"/>
        <end position="2624"/>
    </location>
</feature>
<feature type="compositionally biased region" description="Low complexity" evidence="4">
    <location>
        <begin position="3781"/>
        <end position="3794"/>
    </location>
</feature>